<dbReference type="InterPro" id="IPR049299">
    <property type="entry name" value="Thio2_N"/>
</dbReference>
<dbReference type="InterPro" id="IPR009875">
    <property type="entry name" value="PilZ_domain"/>
</dbReference>
<evidence type="ECO:0000259" key="2">
    <source>
        <dbReference type="Pfam" id="PF21352"/>
    </source>
</evidence>
<feature type="domain" description="PilZ" evidence="1">
    <location>
        <begin position="3"/>
        <end position="87"/>
    </location>
</feature>
<gene>
    <name evidence="3" type="ORF">MNBD_NITROSPIRAE02-546</name>
</gene>
<dbReference type="Gene3D" id="2.30.30.380">
    <property type="entry name" value="Zn-finger domain of Sec23/24"/>
    <property type="match status" value="1"/>
</dbReference>
<evidence type="ECO:0000259" key="1">
    <source>
        <dbReference type="Pfam" id="PF07238"/>
    </source>
</evidence>
<dbReference type="GO" id="GO:0035438">
    <property type="term" value="F:cyclic-di-GMP binding"/>
    <property type="evidence" value="ECO:0007669"/>
    <property type="project" value="InterPro"/>
</dbReference>
<name>A0A3B1D428_9ZZZZ</name>
<feature type="domain" description="Thioredoxin 2 N-terminal" evidence="2">
    <location>
        <begin position="136"/>
        <end position="161"/>
    </location>
</feature>
<evidence type="ECO:0000313" key="3">
    <source>
        <dbReference type="EMBL" id="VAX31543.1"/>
    </source>
</evidence>
<dbReference type="SUPFAM" id="SSF141371">
    <property type="entry name" value="PilZ domain-like"/>
    <property type="match status" value="1"/>
</dbReference>
<organism evidence="3">
    <name type="scientific">hydrothermal vent metagenome</name>
    <dbReference type="NCBI Taxonomy" id="652676"/>
    <lineage>
        <taxon>unclassified sequences</taxon>
        <taxon>metagenomes</taxon>
        <taxon>ecological metagenomes</taxon>
    </lineage>
</organism>
<protein>
    <submittedName>
        <fullName evidence="3">Uncharacterized protein</fullName>
    </submittedName>
</protein>
<proteinExistence type="predicted"/>
<dbReference type="Gene3D" id="2.40.10.220">
    <property type="entry name" value="predicted glycosyltransferase like domains"/>
    <property type="match status" value="1"/>
</dbReference>
<dbReference type="Pfam" id="PF07238">
    <property type="entry name" value="PilZ"/>
    <property type="match status" value="1"/>
</dbReference>
<dbReference type="AlphaFoldDB" id="A0A3B1D428"/>
<dbReference type="Pfam" id="PF21352">
    <property type="entry name" value="Zn_ribbon_Thio2"/>
    <property type="match status" value="1"/>
</dbReference>
<sequence length="165" mass="18292">MSRRKHKRYTKRIETEFSSGDLLFRGISSDLSEKGLFIRTQHGFVPGTEVNIQLRLPDGSTAQLRGVVKRTVKTHLHLVKNGMGIEVVESDNNYVKFVREELIGLTDKTSNPADITGFKTTVPSEEGSEEEVVIRVCPDCGIKNRVKVAALSMKPRCGKCGSSLT</sequence>
<dbReference type="EMBL" id="UOGH01000207">
    <property type="protein sequence ID" value="VAX31543.1"/>
    <property type="molecule type" value="Genomic_DNA"/>
</dbReference>
<reference evidence="3" key="1">
    <citation type="submission" date="2018-06" db="EMBL/GenBank/DDBJ databases">
        <authorList>
            <person name="Zhirakovskaya E."/>
        </authorList>
    </citation>
    <scope>NUCLEOTIDE SEQUENCE</scope>
</reference>
<accession>A0A3B1D428</accession>